<evidence type="ECO:0000313" key="8">
    <source>
        <dbReference type="EMBL" id="GII95329.1"/>
    </source>
</evidence>
<name>A0A919VEP5_9ACTN</name>
<dbReference type="EMBL" id="BOOW01000035">
    <property type="protein sequence ID" value="GII95329.1"/>
    <property type="molecule type" value="Genomic_DNA"/>
</dbReference>
<dbReference type="InterPro" id="IPR013849">
    <property type="entry name" value="DNA_helicase_Holl-junc_RuvA_I"/>
</dbReference>
<dbReference type="GO" id="GO:0005737">
    <property type="term" value="C:cytoplasm"/>
    <property type="evidence" value="ECO:0007669"/>
    <property type="project" value="UniProtKB-SubCell"/>
</dbReference>
<comment type="caution">
    <text evidence="8">The sequence shown here is derived from an EMBL/GenBank/DDBJ whole genome shotgun (WGS) entry which is preliminary data.</text>
</comment>
<keyword evidence="3 6" id="KW-0238">DNA-binding</keyword>
<dbReference type="GO" id="GO:0006281">
    <property type="term" value="P:DNA repair"/>
    <property type="evidence" value="ECO:0007669"/>
    <property type="project" value="UniProtKB-UniRule"/>
</dbReference>
<dbReference type="NCBIfam" id="TIGR00084">
    <property type="entry name" value="ruvA"/>
    <property type="match status" value="1"/>
</dbReference>
<dbReference type="InterPro" id="IPR000085">
    <property type="entry name" value="RuvA"/>
</dbReference>
<proteinExistence type="inferred from homology"/>
<evidence type="ECO:0000256" key="4">
    <source>
        <dbReference type="ARBA" id="ARBA00023172"/>
    </source>
</evidence>
<dbReference type="InterPro" id="IPR003583">
    <property type="entry name" value="Hlx-hairpin-Hlx_DNA-bd_motif"/>
</dbReference>
<dbReference type="Proteomes" id="UP000606172">
    <property type="component" value="Unassembled WGS sequence"/>
</dbReference>
<comment type="caution">
    <text evidence="6">Lacks conserved residue(s) required for the propagation of feature annotation.</text>
</comment>
<protein>
    <recommendedName>
        <fullName evidence="6">Holliday junction branch migration complex subunit RuvA</fullName>
    </recommendedName>
</protein>
<keyword evidence="8" id="KW-0347">Helicase</keyword>
<gene>
    <name evidence="6 8" type="primary">ruvA</name>
    <name evidence="8" type="ORF">Ssi02_55600</name>
</gene>
<dbReference type="SUPFAM" id="SSF46929">
    <property type="entry name" value="DNA helicase RuvA subunit, C-terminal domain"/>
    <property type="match status" value="1"/>
</dbReference>
<keyword evidence="8" id="KW-0378">Hydrolase</keyword>
<feature type="domain" description="Helix-hairpin-helix DNA-binding motif class 1" evidence="7">
    <location>
        <begin position="72"/>
        <end position="91"/>
    </location>
</feature>
<dbReference type="Pfam" id="PF14520">
    <property type="entry name" value="HHH_5"/>
    <property type="match status" value="1"/>
</dbReference>
<comment type="subunit">
    <text evidence="6">Homotetramer. Forms an RuvA(8)-RuvB(12)-Holliday junction (HJ) complex. HJ DNA is sandwiched between 2 RuvA tetramers; dsDNA enters through RuvA and exits via RuvB. An RuvB hexamer assembles on each DNA strand where it exits the tetramer. Each RuvB hexamer is contacted by two RuvA subunits (via domain III) on 2 adjacent RuvB subunits; this complex drives branch migration. In the full resolvosome a probable DNA-RuvA(4)-RuvB(12)-RuvC(2) complex forms which resolves the HJ.</text>
</comment>
<dbReference type="Pfam" id="PF07499">
    <property type="entry name" value="RuvA_C"/>
    <property type="match status" value="1"/>
</dbReference>
<dbReference type="GO" id="GO:0048476">
    <property type="term" value="C:Holliday junction resolvase complex"/>
    <property type="evidence" value="ECO:0007669"/>
    <property type="project" value="UniProtKB-UniRule"/>
</dbReference>
<dbReference type="RefSeq" id="WP_204030396.1">
    <property type="nucleotide sequence ID" value="NZ_BOOW01000035.1"/>
</dbReference>
<dbReference type="GO" id="GO:0005524">
    <property type="term" value="F:ATP binding"/>
    <property type="evidence" value="ECO:0007669"/>
    <property type="project" value="InterPro"/>
</dbReference>
<keyword evidence="5 6" id="KW-0234">DNA repair</keyword>
<dbReference type="SUPFAM" id="SSF47781">
    <property type="entry name" value="RuvA domain 2-like"/>
    <property type="match status" value="1"/>
</dbReference>
<feature type="domain" description="Helix-hairpin-helix DNA-binding motif class 1" evidence="7">
    <location>
        <begin position="107"/>
        <end position="126"/>
    </location>
</feature>
<dbReference type="InterPro" id="IPR011114">
    <property type="entry name" value="RuvA_C"/>
</dbReference>
<dbReference type="GO" id="GO:0006310">
    <property type="term" value="P:DNA recombination"/>
    <property type="evidence" value="ECO:0007669"/>
    <property type="project" value="UniProtKB-UniRule"/>
</dbReference>
<keyword evidence="8" id="KW-0547">Nucleotide-binding</keyword>
<dbReference type="AlphaFoldDB" id="A0A919VEP5"/>
<dbReference type="Gene3D" id="2.40.50.140">
    <property type="entry name" value="Nucleic acid-binding proteins"/>
    <property type="match status" value="1"/>
</dbReference>
<organism evidence="8 9">
    <name type="scientific">Sinosporangium siamense</name>
    <dbReference type="NCBI Taxonomy" id="1367973"/>
    <lineage>
        <taxon>Bacteria</taxon>
        <taxon>Bacillati</taxon>
        <taxon>Actinomycetota</taxon>
        <taxon>Actinomycetes</taxon>
        <taxon>Streptosporangiales</taxon>
        <taxon>Streptosporangiaceae</taxon>
        <taxon>Sinosporangium</taxon>
    </lineage>
</organism>
<sequence length="212" mass="21687">MIASVAGRVAAKSLGSAVVEVGGVGIQVHCTPGTLSTLRVGETARLSTSLVVREESLTLYGFADDDERVVFELLQTASGVGPRLALSMLAVHTPGALRLAVASGDLKALTQVPGIGQKGAQRIVLELKDKLGAPGEPVVASVNGHAPTPPWRDQVHTGLVGLGYTARDADEAVALVAREADAELALGRTPQVAALLKSALRILSGPPGGGRR</sequence>
<comment type="similarity">
    <text evidence="6">Belongs to the RuvA family.</text>
</comment>
<dbReference type="GO" id="GO:0009379">
    <property type="term" value="C:Holliday junction helicase complex"/>
    <property type="evidence" value="ECO:0007669"/>
    <property type="project" value="InterPro"/>
</dbReference>
<evidence type="ECO:0000256" key="3">
    <source>
        <dbReference type="ARBA" id="ARBA00023125"/>
    </source>
</evidence>
<dbReference type="Gene3D" id="1.10.150.20">
    <property type="entry name" value="5' to 3' exonuclease, C-terminal subdomain"/>
    <property type="match status" value="1"/>
</dbReference>
<evidence type="ECO:0000256" key="2">
    <source>
        <dbReference type="ARBA" id="ARBA00022763"/>
    </source>
</evidence>
<evidence type="ECO:0000256" key="1">
    <source>
        <dbReference type="ARBA" id="ARBA00022490"/>
    </source>
</evidence>
<feature type="region of interest" description="Domain III" evidence="6">
    <location>
        <begin position="147"/>
        <end position="212"/>
    </location>
</feature>
<comment type="domain">
    <text evidence="6">Has three domains with a flexible linker between the domains II and III and assumes an 'L' shape. Domain III is highly mobile and contacts RuvB.</text>
</comment>
<keyword evidence="4 6" id="KW-0233">DNA recombination</keyword>
<keyword evidence="8" id="KW-0067">ATP-binding</keyword>
<dbReference type="GO" id="GO:0009378">
    <property type="term" value="F:four-way junction helicase activity"/>
    <property type="evidence" value="ECO:0007669"/>
    <property type="project" value="InterPro"/>
</dbReference>
<keyword evidence="9" id="KW-1185">Reference proteome</keyword>
<evidence type="ECO:0000256" key="5">
    <source>
        <dbReference type="ARBA" id="ARBA00023204"/>
    </source>
</evidence>
<dbReference type="InterPro" id="IPR010994">
    <property type="entry name" value="RuvA_2-like"/>
</dbReference>
<accession>A0A919VEP5</accession>
<evidence type="ECO:0000313" key="9">
    <source>
        <dbReference type="Proteomes" id="UP000606172"/>
    </source>
</evidence>
<evidence type="ECO:0000256" key="6">
    <source>
        <dbReference type="HAMAP-Rule" id="MF_00031"/>
    </source>
</evidence>
<keyword evidence="2 6" id="KW-0227">DNA damage</keyword>
<evidence type="ECO:0000259" key="7">
    <source>
        <dbReference type="SMART" id="SM00278"/>
    </source>
</evidence>
<comment type="function">
    <text evidence="6">The RuvA-RuvB-RuvC complex processes Holliday junction (HJ) DNA during genetic recombination and DNA repair, while the RuvA-RuvB complex plays an important role in the rescue of blocked DNA replication forks via replication fork reversal (RFR). RuvA specifically binds to HJ cruciform DNA, conferring on it an open structure. The RuvB hexamer acts as an ATP-dependent pump, pulling dsDNA into and through the RuvAB complex. HJ branch migration allows RuvC to scan DNA until it finds its consensus sequence, where it cleaves and resolves the cruciform DNA.</text>
</comment>
<dbReference type="InterPro" id="IPR036267">
    <property type="entry name" value="RuvA_C_sf"/>
</dbReference>
<dbReference type="GO" id="GO:0000400">
    <property type="term" value="F:four-way junction DNA binding"/>
    <property type="evidence" value="ECO:0007669"/>
    <property type="project" value="UniProtKB-UniRule"/>
</dbReference>
<reference evidence="8" key="1">
    <citation type="submission" date="2021-01" db="EMBL/GenBank/DDBJ databases">
        <title>Whole genome shotgun sequence of Sinosporangium siamense NBRC 109515.</title>
        <authorList>
            <person name="Komaki H."/>
            <person name="Tamura T."/>
        </authorList>
    </citation>
    <scope>NUCLEOTIDE SEQUENCE</scope>
    <source>
        <strain evidence="8">NBRC 109515</strain>
    </source>
</reference>
<keyword evidence="1 6" id="KW-0963">Cytoplasm</keyword>
<dbReference type="Gene3D" id="1.10.8.10">
    <property type="entry name" value="DNA helicase RuvA subunit, C-terminal domain"/>
    <property type="match status" value="1"/>
</dbReference>
<dbReference type="Pfam" id="PF01330">
    <property type="entry name" value="RuvA_N"/>
    <property type="match status" value="1"/>
</dbReference>
<comment type="subcellular location">
    <subcellularLocation>
        <location evidence="6">Cytoplasm</location>
    </subcellularLocation>
</comment>
<dbReference type="SUPFAM" id="SSF50249">
    <property type="entry name" value="Nucleic acid-binding proteins"/>
    <property type="match status" value="1"/>
</dbReference>
<dbReference type="InterPro" id="IPR012340">
    <property type="entry name" value="NA-bd_OB-fold"/>
</dbReference>
<dbReference type="SMART" id="SM00278">
    <property type="entry name" value="HhH1"/>
    <property type="match status" value="2"/>
</dbReference>
<dbReference type="HAMAP" id="MF_00031">
    <property type="entry name" value="DNA_HJ_migration_RuvA"/>
    <property type="match status" value="1"/>
</dbReference>